<feature type="transmembrane region" description="Helical" evidence="1">
    <location>
        <begin position="468"/>
        <end position="487"/>
    </location>
</feature>
<evidence type="ECO:0000256" key="1">
    <source>
        <dbReference type="SAM" id="Phobius"/>
    </source>
</evidence>
<evidence type="ECO:0000313" key="2">
    <source>
        <dbReference type="EMBL" id="MEQ2473777.1"/>
    </source>
</evidence>
<keyword evidence="1" id="KW-1133">Transmembrane helix</keyword>
<dbReference type="Proteomes" id="UP001438008">
    <property type="component" value="Unassembled WGS sequence"/>
</dbReference>
<accession>A0ABV1FL33</accession>
<feature type="transmembrane region" description="Helical" evidence="1">
    <location>
        <begin position="61"/>
        <end position="80"/>
    </location>
</feature>
<reference evidence="2 3" key="1">
    <citation type="submission" date="2024-03" db="EMBL/GenBank/DDBJ databases">
        <title>Human intestinal bacterial collection.</title>
        <authorList>
            <person name="Pauvert C."/>
            <person name="Hitch T.C.A."/>
            <person name="Clavel T."/>
        </authorList>
    </citation>
    <scope>NUCLEOTIDE SEQUENCE [LARGE SCALE GENOMIC DNA]</scope>
    <source>
        <strain evidence="2 3">CLA-AA-H132</strain>
    </source>
</reference>
<gene>
    <name evidence="2" type="ORF">WMO29_14985</name>
</gene>
<comment type="caution">
    <text evidence="2">The sequence shown here is derived from an EMBL/GenBank/DDBJ whole genome shotgun (WGS) entry which is preliminary data.</text>
</comment>
<feature type="transmembrane region" description="Helical" evidence="1">
    <location>
        <begin position="252"/>
        <end position="284"/>
    </location>
</feature>
<name>A0ABV1FL33_9FIRM</name>
<feature type="transmembrane region" description="Helical" evidence="1">
    <location>
        <begin position="494"/>
        <end position="514"/>
    </location>
</feature>
<dbReference type="EMBL" id="JBBMFE010000018">
    <property type="protein sequence ID" value="MEQ2473777.1"/>
    <property type="molecule type" value="Genomic_DNA"/>
</dbReference>
<sequence length="550" mass="64359">MCRQIKLARAWYAEQKKSTRVMLELLTGLVTCYLIFLLWLIPQMMAAVPMDTKYWKVKLLAALVMLIPVYLGLQWGVYRCSGMILSETSPCTDPKKERRRLIFWAVLGFGAVFIWMMVYFYAYFPGSFDWDNLDQWWQIQNHQYDTWHPVFHTLIIALFSKIVNHYGFVVFMQLLLYSLVCGYLVYTMAKWRFPVWALVLTEFFLAANPQTHRILLFMWKDSALTVFMVLFTVYLVNIWKTNGQWLKKKRNLAVFILVLISISLVRHNGILYTIPLLILMLLFFRELRREAAVSLVLMLAGMWIIEHPIYDLVGASRPDQTYVETVGVPMTILCNVHEMAPESLSPEAAEFFAKIGPEKRWKIYEMGNYNSFKFVTNANTVIKETDPAEFLKFTAETIKNAPGLSLQAFYEVTRMVWDIRGTEEWHADLEYQIRENDWNFSYVKNREGVRTALNDFDEWVLNSPVDYLFSYNGTHLLILILCTLFVFIRKGKGWKAMTLILPILAYSYGTMLLLCGPTYRFFHFDSVIFAPLCLLLFSRTGEKEGEQKTV</sequence>
<feature type="transmembrane region" description="Helical" evidence="1">
    <location>
        <begin position="222"/>
        <end position="240"/>
    </location>
</feature>
<keyword evidence="1" id="KW-0812">Transmembrane</keyword>
<evidence type="ECO:0000313" key="3">
    <source>
        <dbReference type="Proteomes" id="UP001438008"/>
    </source>
</evidence>
<dbReference type="RefSeq" id="WP_349165338.1">
    <property type="nucleotide sequence ID" value="NZ_JBBMFE010000018.1"/>
</dbReference>
<feature type="transmembrane region" description="Helical" evidence="1">
    <location>
        <begin position="21"/>
        <end position="41"/>
    </location>
</feature>
<keyword evidence="3" id="KW-1185">Reference proteome</keyword>
<keyword evidence="1" id="KW-0472">Membrane</keyword>
<feature type="transmembrane region" description="Helical" evidence="1">
    <location>
        <begin position="166"/>
        <end position="186"/>
    </location>
</feature>
<dbReference type="Gene3D" id="1.20.144.10">
    <property type="entry name" value="Phosphatidic acid phosphatase type 2/haloperoxidase"/>
    <property type="match status" value="1"/>
</dbReference>
<proteinExistence type="predicted"/>
<feature type="transmembrane region" description="Helical" evidence="1">
    <location>
        <begin position="101"/>
        <end position="124"/>
    </location>
</feature>
<protein>
    <submittedName>
        <fullName evidence="2">DUF6020 family protein</fullName>
    </submittedName>
</protein>
<organism evidence="2 3">
    <name type="scientific">Laedolimicola intestinihominis</name>
    <dbReference type="NCBI Taxonomy" id="3133166"/>
    <lineage>
        <taxon>Bacteria</taxon>
        <taxon>Bacillati</taxon>
        <taxon>Bacillota</taxon>
        <taxon>Clostridia</taxon>
        <taxon>Lachnospirales</taxon>
        <taxon>Lachnospiraceae</taxon>
        <taxon>Laedolimicola</taxon>
    </lineage>
</organism>